<accession>A0A0J9TZN9</accession>
<evidence type="ECO:0008006" key="4">
    <source>
        <dbReference type="Google" id="ProtNLM"/>
    </source>
</evidence>
<evidence type="ECO:0000313" key="2">
    <source>
        <dbReference type="EMBL" id="KNA01002.1"/>
    </source>
</evidence>
<gene>
    <name evidence="2" type="ORF">PVNG_03109</name>
</gene>
<feature type="transmembrane region" description="Helical" evidence="1">
    <location>
        <begin position="433"/>
        <end position="451"/>
    </location>
</feature>
<keyword evidence="1" id="KW-1133">Transmembrane helix</keyword>
<dbReference type="EMBL" id="KQ235298">
    <property type="protein sequence ID" value="KNA01002.1"/>
    <property type="molecule type" value="Genomic_DNA"/>
</dbReference>
<evidence type="ECO:0000256" key="1">
    <source>
        <dbReference type="SAM" id="Phobius"/>
    </source>
</evidence>
<name>A0A0J9TZN9_PLAVI</name>
<sequence>MDNKKLLHIYTFEFSFLFFINSVNKIKSTVTLNNILLTNLLNIIIKNHNCLNSDDIQVETRDTTEPKAAFCDRLDFDSNKNPQIINICKKFVKLYENVNLDYTPRGNVKSGLNTYYEFMNYWLYYKLVNAGCNGATINEFFEKLKQNRSSFENHTIRINNLRVIEETYFNNIHTLYQLYKNCEQLRENKGYYDKFLKELIDKYNDGLTKCFNKADNNFCNALKKFRDNYNSDKMKVSNNCKDEKCPSLPELELEHSSSDKASVIAKIGSVLIGVSNAQPRNGLSLLTSDEYSNLNDLISLQYNLRMEENEEKKNCVMLEILYEYFKYCDKHNNNWYLESFINEFIEKYYYKKENVYKQLFKDCTSTEQTNKAYCTYYNNCKTQFKNELSLIERGKDYYIKNKEEHFKKLIPDKSWVQKALDLFKDSDTMLRNSPTITSTLIAIFLCFFFLYKVLKNYIYYIYIHLKIITRISLMKIYLHLFILIFVILFYY</sequence>
<organism evidence="2 3">
    <name type="scientific">Plasmodium vivax North Korean</name>
    <dbReference type="NCBI Taxonomy" id="1035514"/>
    <lineage>
        <taxon>Eukaryota</taxon>
        <taxon>Sar</taxon>
        <taxon>Alveolata</taxon>
        <taxon>Apicomplexa</taxon>
        <taxon>Aconoidasida</taxon>
        <taxon>Haemosporida</taxon>
        <taxon>Plasmodiidae</taxon>
        <taxon>Plasmodium</taxon>
        <taxon>Plasmodium (Plasmodium)</taxon>
    </lineage>
</organism>
<dbReference type="AlphaFoldDB" id="A0A0J9TZN9"/>
<dbReference type="Proteomes" id="UP000053239">
    <property type="component" value="Unassembled WGS sequence"/>
</dbReference>
<reference evidence="2 3" key="1">
    <citation type="submission" date="2011-09" db="EMBL/GenBank/DDBJ databases">
        <title>The Genome Sequence of Plasmodium vivax North Korean.</title>
        <authorList>
            <consortium name="The Broad Institute Genome Sequencing Platform"/>
            <consortium name="The Broad Institute Genome Sequencing Center for Infectious Disease"/>
            <person name="Neafsey D."/>
            <person name="Carlton J."/>
            <person name="Barnwell J."/>
            <person name="Collins W."/>
            <person name="Escalante A."/>
            <person name="Mullikin J."/>
            <person name="Saul A."/>
            <person name="Guigo R."/>
            <person name="Camara F."/>
            <person name="Young S.K."/>
            <person name="Zeng Q."/>
            <person name="Gargeya S."/>
            <person name="Fitzgerald M."/>
            <person name="Haas B."/>
            <person name="Abouelleil A."/>
            <person name="Alvarado L."/>
            <person name="Arachchi H.M."/>
            <person name="Berlin A."/>
            <person name="Brown A."/>
            <person name="Chapman S.B."/>
            <person name="Chen Z."/>
            <person name="Dunbar C."/>
            <person name="Freedman E."/>
            <person name="Gearin G."/>
            <person name="Gellesch M."/>
            <person name="Goldberg J."/>
            <person name="Griggs A."/>
            <person name="Gujja S."/>
            <person name="Heiman D."/>
            <person name="Howarth C."/>
            <person name="Larson L."/>
            <person name="Lui A."/>
            <person name="MacDonald P.J.P."/>
            <person name="Montmayeur A."/>
            <person name="Murphy C."/>
            <person name="Neiman D."/>
            <person name="Pearson M."/>
            <person name="Priest M."/>
            <person name="Roberts A."/>
            <person name="Saif S."/>
            <person name="Shea T."/>
            <person name="Shenoy N."/>
            <person name="Sisk P."/>
            <person name="Stolte C."/>
            <person name="Sykes S."/>
            <person name="Wortman J."/>
            <person name="Nusbaum C."/>
            <person name="Birren B."/>
        </authorList>
    </citation>
    <scope>NUCLEOTIDE SEQUENCE [LARGE SCALE GENOMIC DNA]</scope>
    <source>
        <strain evidence="2 3">North Korean</strain>
    </source>
</reference>
<keyword evidence="1" id="KW-0472">Membrane</keyword>
<feature type="transmembrane region" description="Helical" evidence="1">
    <location>
        <begin position="472"/>
        <end position="490"/>
    </location>
</feature>
<evidence type="ECO:0000313" key="3">
    <source>
        <dbReference type="Proteomes" id="UP000053239"/>
    </source>
</evidence>
<protein>
    <recommendedName>
        <fullName evidence="4">Variable surface protein</fullName>
    </recommendedName>
</protein>
<proteinExistence type="predicted"/>
<keyword evidence="1" id="KW-0812">Transmembrane</keyword>